<dbReference type="NCBIfam" id="TIGR01916">
    <property type="entry name" value="F420_cofE"/>
    <property type="match status" value="1"/>
</dbReference>
<gene>
    <name evidence="9" type="ORF">GCM10022215_10210</name>
</gene>
<keyword evidence="10" id="KW-1185">Reference proteome</keyword>
<evidence type="ECO:0000256" key="6">
    <source>
        <dbReference type="ARBA" id="ARBA00023134"/>
    </source>
</evidence>
<feature type="domain" description="Coenzyme F420:L-glutamate ligase-like" evidence="8">
    <location>
        <begin position="15"/>
        <end position="204"/>
    </location>
</feature>
<keyword evidence="7" id="KW-0464">Manganese</keyword>
<proteinExistence type="predicted"/>
<organism evidence="9 10">
    <name type="scientific">Nocardioides fonticola</name>
    <dbReference type="NCBI Taxonomy" id="450363"/>
    <lineage>
        <taxon>Bacteria</taxon>
        <taxon>Bacillati</taxon>
        <taxon>Actinomycetota</taxon>
        <taxon>Actinomycetes</taxon>
        <taxon>Propionibacteriales</taxon>
        <taxon>Nocardioidaceae</taxon>
        <taxon>Nocardioides</taxon>
    </lineage>
</organism>
<keyword evidence="1" id="KW-0436">Ligase</keyword>
<keyword evidence="2" id="KW-0479">Metal-binding</keyword>
<dbReference type="PANTHER" id="PTHR47917:SF1">
    <property type="entry name" value="COENZYME F420:L-GLUTAMATE LIGASE"/>
    <property type="match status" value="1"/>
</dbReference>
<keyword evidence="4" id="KW-0460">Magnesium</keyword>
<dbReference type="SUPFAM" id="SSF144010">
    <property type="entry name" value="CofE-like"/>
    <property type="match status" value="1"/>
</dbReference>
<dbReference type="InterPro" id="IPR002847">
    <property type="entry name" value="F420-0_gamma-glut_ligase-dom"/>
</dbReference>
<dbReference type="Pfam" id="PF01996">
    <property type="entry name" value="F420_ligase"/>
    <property type="match status" value="1"/>
</dbReference>
<dbReference type="PANTHER" id="PTHR47917">
    <property type="match status" value="1"/>
</dbReference>
<evidence type="ECO:0000256" key="1">
    <source>
        <dbReference type="ARBA" id="ARBA00022598"/>
    </source>
</evidence>
<keyword evidence="5" id="KW-0630">Potassium</keyword>
<dbReference type="Gene3D" id="3.90.1660.10">
    <property type="entry name" value="CofE-like domain"/>
    <property type="match status" value="1"/>
</dbReference>
<dbReference type="InterPro" id="IPR008225">
    <property type="entry name" value="F420-0_g-glutamyl_ligase"/>
</dbReference>
<comment type="caution">
    <text evidence="9">The sequence shown here is derived from an EMBL/GenBank/DDBJ whole genome shotgun (WGS) entry which is preliminary data.</text>
</comment>
<name>A0ABP7XF83_9ACTN</name>
<dbReference type="Gene3D" id="3.30.1330.100">
    <property type="entry name" value="CofE-like"/>
    <property type="match status" value="2"/>
</dbReference>
<protein>
    <recommendedName>
        <fullName evidence="8">Coenzyme F420:L-glutamate ligase-like domain-containing protein</fullName>
    </recommendedName>
</protein>
<reference evidence="10" key="1">
    <citation type="journal article" date="2019" name="Int. J. Syst. Evol. Microbiol.">
        <title>The Global Catalogue of Microorganisms (GCM) 10K type strain sequencing project: providing services to taxonomists for standard genome sequencing and annotation.</title>
        <authorList>
            <consortium name="The Broad Institute Genomics Platform"/>
            <consortium name="The Broad Institute Genome Sequencing Center for Infectious Disease"/>
            <person name="Wu L."/>
            <person name="Ma J."/>
        </authorList>
    </citation>
    <scope>NUCLEOTIDE SEQUENCE [LARGE SCALE GENOMIC DNA]</scope>
    <source>
        <strain evidence="10">JCM 16703</strain>
    </source>
</reference>
<keyword evidence="6" id="KW-0342">GTP-binding</keyword>
<evidence type="ECO:0000256" key="2">
    <source>
        <dbReference type="ARBA" id="ARBA00022723"/>
    </source>
</evidence>
<accession>A0ABP7XF83</accession>
<dbReference type="RefSeq" id="WP_344732168.1">
    <property type="nucleotide sequence ID" value="NZ_BAAAZH010000008.1"/>
</dbReference>
<sequence length="338" mass="34842">MGEGSAIGIVAPDGVPEIRPGDDLAALLLPLLDLRDGDILIVTSKIVSKAEGRVRDGDRDSALAEETDRLVARRGPTSIVRTRLGLTMAAAGIDASNVEAGRIVLLPLDPDASARRLREAVLTRTGRVVGVIVTDTAGRAWREGQTDIAVGAAGVRVAEPYGGRVDAYGNELAVTLPAVADEIAGAAELAQHKLGARPVAVLRGRADLVLPADDHGPGAAALVRPEAGDLFGYGAREAVLRALEGRAGDDRGFGAVATPEEIAEGLARLAHHGVEVLASPGTAPGTAPGTVPGAPEEGRLAVRGPREVLEAVAFAHRWRVTRDGDDPPGILRLHPASP</sequence>
<evidence type="ECO:0000256" key="5">
    <source>
        <dbReference type="ARBA" id="ARBA00022958"/>
    </source>
</evidence>
<evidence type="ECO:0000313" key="9">
    <source>
        <dbReference type="EMBL" id="GAA4113183.1"/>
    </source>
</evidence>
<keyword evidence="3" id="KW-0547">Nucleotide-binding</keyword>
<evidence type="ECO:0000256" key="4">
    <source>
        <dbReference type="ARBA" id="ARBA00022842"/>
    </source>
</evidence>
<evidence type="ECO:0000256" key="3">
    <source>
        <dbReference type="ARBA" id="ARBA00022741"/>
    </source>
</evidence>
<dbReference type="Proteomes" id="UP001501495">
    <property type="component" value="Unassembled WGS sequence"/>
</dbReference>
<evidence type="ECO:0000259" key="8">
    <source>
        <dbReference type="Pfam" id="PF01996"/>
    </source>
</evidence>
<dbReference type="EMBL" id="BAAAZH010000008">
    <property type="protein sequence ID" value="GAA4113183.1"/>
    <property type="molecule type" value="Genomic_DNA"/>
</dbReference>
<evidence type="ECO:0000256" key="7">
    <source>
        <dbReference type="ARBA" id="ARBA00023211"/>
    </source>
</evidence>
<evidence type="ECO:0000313" key="10">
    <source>
        <dbReference type="Proteomes" id="UP001501495"/>
    </source>
</evidence>